<dbReference type="EMBL" id="BAABHF010000016">
    <property type="protein sequence ID" value="GAA4491623.1"/>
    <property type="molecule type" value="Genomic_DNA"/>
</dbReference>
<dbReference type="Proteomes" id="UP001500503">
    <property type="component" value="Unassembled WGS sequence"/>
</dbReference>
<keyword evidence="3" id="KW-1185">Reference proteome</keyword>
<feature type="compositionally biased region" description="Basic and acidic residues" evidence="1">
    <location>
        <begin position="38"/>
        <end position="51"/>
    </location>
</feature>
<sequence>MGGDFAPRRPAGLARSLPAQPPGRKSAVTIEPADPDERELAELPPDADRGDDRVWVTEDYEWIA</sequence>
<gene>
    <name evidence="2" type="ORF">GCM10023191_025900</name>
</gene>
<evidence type="ECO:0000313" key="2">
    <source>
        <dbReference type="EMBL" id="GAA4491623.1"/>
    </source>
</evidence>
<evidence type="ECO:0000313" key="3">
    <source>
        <dbReference type="Proteomes" id="UP001500503"/>
    </source>
</evidence>
<comment type="caution">
    <text evidence="2">The sequence shown here is derived from an EMBL/GenBank/DDBJ whole genome shotgun (WGS) entry which is preliminary data.</text>
</comment>
<accession>A0ABP8PUN0</accession>
<proteinExistence type="predicted"/>
<evidence type="ECO:0000256" key="1">
    <source>
        <dbReference type="SAM" id="MobiDB-lite"/>
    </source>
</evidence>
<name>A0ABP8PUN0_9ACTN</name>
<feature type="region of interest" description="Disordered" evidence="1">
    <location>
        <begin position="1"/>
        <end position="51"/>
    </location>
</feature>
<protein>
    <submittedName>
        <fullName evidence="2">Uncharacterized protein</fullName>
    </submittedName>
</protein>
<reference evidence="3" key="1">
    <citation type="journal article" date="2019" name="Int. J. Syst. Evol. Microbiol.">
        <title>The Global Catalogue of Microorganisms (GCM) 10K type strain sequencing project: providing services to taxonomists for standard genome sequencing and annotation.</title>
        <authorList>
            <consortium name="The Broad Institute Genomics Platform"/>
            <consortium name="The Broad Institute Genome Sequencing Center for Infectious Disease"/>
            <person name="Wu L."/>
            <person name="Ma J."/>
        </authorList>
    </citation>
    <scope>NUCLEOTIDE SEQUENCE [LARGE SCALE GENOMIC DNA]</scope>
    <source>
        <strain evidence="3">JCM 17933</strain>
    </source>
</reference>
<organism evidence="2 3">
    <name type="scientific">Actinoallomurus oryzae</name>
    <dbReference type="NCBI Taxonomy" id="502180"/>
    <lineage>
        <taxon>Bacteria</taxon>
        <taxon>Bacillati</taxon>
        <taxon>Actinomycetota</taxon>
        <taxon>Actinomycetes</taxon>
        <taxon>Streptosporangiales</taxon>
        <taxon>Thermomonosporaceae</taxon>
        <taxon>Actinoallomurus</taxon>
    </lineage>
</organism>